<feature type="compositionally biased region" description="Basic and acidic residues" evidence="1">
    <location>
        <begin position="14"/>
        <end position="42"/>
    </location>
</feature>
<dbReference type="Proteomes" id="UP000011115">
    <property type="component" value="Unassembled WGS sequence"/>
</dbReference>
<proteinExistence type="predicted"/>
<protein>
    <submittedName>
        <fullName evidence="2">Zinc knuckle family protein</fullName>
    </submittedName>
</protein>
<dbReference type="HOGENOM" id="CLU_1322908_0_0_1"/>
<dbReference type="Gramene" id="PGSC0003DMT400092608">
    <property type="protein sequence ID" value="PGSC0003DMT400092608"/>
    <property type="gene ID" value="PGSC0003DMG400042179"/>
</dbReference>
<name>M1DQ60_SOLTU</name>
<organism evidence="2 3">
    <name type="scientific">Solanum tuberosum</name>
    <name type="common">Potato</name>
    <dbReference type="NCBI Taxonomy" id="4113"/>
    <lineage>
        <taxon>Eukaryota</taxon>
        <taxon>Viridiplantae</taxon>
        <taxon>Streptophyta</taxon>
        <taxon>Embryophyta</taxon>
        <taxon>Tracheophyta</taxon>
        <taxon>Spermatophyta</taxon>
        <taxon>Magnoliopsida</taxon>
        <taxon>eudicotyledons</taxon>
        <taxon>Gunneridae</taxon>
        <taxon>Pentapetalae</taxon>
        <taxon>asterids</taxon>
        <taxon>lamiids</taxon>
        <taxon>Solanales</taxon>
        <taxon>Solanaceae</taxon>
        <taxon>Solanoideae</taxon>
        <taxon>Solaneae</taxon>
        <taxon>Solanum</taxon>
    </lineage>
</organism>
<dbReference type="PaxDb" id="4113-PGSC0003DMT400092608"/>
<evidence type="ECO:0000313" key="2">
    <source>
        <dbReference type="EnsemblPlants" id="PGSC0003DMT400092608"/>
    </source>
</evidence>
<reference evidence="2" key="2">
    <citation type="submission" date="2015-06" db="UniProtKB">
        <authorList>
            <consortium name="EnsemblPlants"/>
        </authorList>
    </citation>
    <scope>IDENTIFICATION</scope>
    <source>
        <strain evidence="2">DM1-3 516 R44</strain>
    </source>
</reference>
<dbReference type="EnsemblPlants" id="PGSC0003DMT400092608">
    <property type="protein sequence ID" value="PGSC0003DMT400092608"/>
    <property type="gene ID" value="PGSC0003DMG400042179"/>
</dbReference>
<dbReference type="AlphaFoldDB" id="M1DQ60"/>
<evidence type="ECO:0000256" key="1">
    <source>
        <dbReference type="SAM" id="MobiDB-lite"/>
    </source>
</evidence>
<dbReference type="InParanoid" id="M1DQ60"/>
<evidence type="ECO:0000313" key="3">
    <source>
        <dbReference type="Proteomes" id="UP000011115"/>
    </source>
</evidence>
<reference evidence="3" key="1">
    <citation type="journal article" date="2011" name="Nature">
        <title>Genome sequence and analysis of the tuber crop potato.</title>
        <authorList>
            <consortium name="The Potato Genome Sequencing Consortium"/>
        </authorList>
    </citation>
    <scope>NUCLEOTIDE SEQUENCE [LARGE SCALE GENOMIC DNA]</scope>
    <source>
        <strain evidence="3">cv. DM1-3 516 R44</strain>
    </source>
</reference>
<feature type="region of interest" description="Disordered" evidence="1">
    <location>
        <begin position="14"/>
        <end position="56"/>
    </location>
</feature>
<accession>M1DQ60</accession>
<sequence length="208" mass="23821">MDVSLLMIHAQQIEEEKLKGKTRDSKRERRDDGESSHSRSDGGNHPQGKGGSEKMWPECRERRRRHEGKCLAGSNACFGCGKSGHKIRDFLILTYKGRDDRQDQTQEDHEGSPDVVIVVLENPCGKFLSFYLYQWFSGCEDVRVMVWIEGDGFEKTSGVCSQGGDSVLHGWYYVSRTMLVLEEFLVMVWRRCDFLVSLISFLLSWSLA</sequence>
<keyword evidence="3" id="KW-1185">Reference proteome</keyword>